<proteinExistence type="predicted"/>
<comment type="caution">
    <text evidence="1">The sequence shown here is derived from an EMBL/GenBank/DDBJ whole genome shotgun (WGS) entry which is preliminary data.</text>
</comment>
<dbReference type="AlphaFoldDB" id="A0A0F9FG68"/>
<organism evidence="1">
    <name type="scientific">marine sediment metagenome</name>
    <dbReference type="NCBI Taxonomy" id="412755"/>
    <lineage>
        <taxon>unclassified sequences</taxon>
        <taxon>metagenomes</taxon>
        <taxon>ecological metagenomes</taxon>
    </lineage>
</organism>
<accession>A0A0F9FG68</accession>
<name>A0A0F9FG68_9ZZZZ</name>
<evidence type="ECO:0000313" key="1">
    <source>
        <dbReference type="EMBL" id="KKL50132.1"/>
    </source>
</evidence>
<sequence>MKIRNLPFKKLNWGEKMVAKLHWKEQTQVLGKIDECKNHPQCKTLEGFWEAHREGDTENGSYDGWIEPREVILQELED</sequence>
<protein>
    <submittedName>
        <fullName evidence="1">Uncharacterized protein</fullName>
    </submittedName>
</protein>
<dbReference type="EMBL" id="LAZR01032709">
    <property type="protein sequence ID" value="KKL50132.1"/>
    <property type="molecule type" value="Genomic_DNA"/>
</dbReference>
<reference evidence="1" key="1">
    <citation type="journal article" date="2015" name="Nature">
        <title>Complex archaea that bridge the gap between prokaryotes and eukaryotes.</title>
        <authorList>
            <person name="Spang A."/>
            <person name="Saw J.H."/>
            <person name="Jorgensen S.L."/>
            <person name="Zaremba-Niedzwiedzka K."/>
            <person name="Martijn J."/>
            <person name="Lind A.E."/>
            <person name="van Eijk R."/>
            <person name="Schleper C."/>
            <person name="Guy L."/>
            <person name="Ettema T.J."/>
        </authorList>
    </citation>
    <scope>NUCLEOTIDE SEQUENCE</scope>
</reference>
<gene>
    <name evidence="1" type="ORF">LCGC14_2308550</name>
</gene>